<evidence type="ECO:0000256" key="7">
    <source>
        <dbReference type="SAM" id="SignalP"/>
    </source>
</evidence>
<evidence type="ECO:0000259" key="8">
    <source>
        <dbReference type="SMART" id="SM00089"/>
    </source>
</evidence>
<feature type="domain" description="PKD/Chitinase" evidence="8">
    <location>
        <begin position="478"/>
        <end position="565"/>
    </location>
</feature>
<dbReference type="RefSeq" id="WP_217790682.1">
    <property type="nucleotide sequence ID" value="NZ_JAHSPG010000003.1"/>
</dbReference>
<dbReference type="CDD" id="cd00146">
    <property type="entry name" value="PKD"/>
    <property type="match status" value="2"/>
</dbReference>
<dbReference type="InterPro" id="IPR029865">
    <property type="entry name" value="KIAA0319-like"/>
</dbReference>
<feature type="domain" description="PKD/Chitinase" evidence="8">
    <location>
        <begin position="576"/>
        <end position="665"/>
    </location>
</feature>
<dbReference type="AlphaFoldDB" id="A0A9E2W7X5"/>
<keyword evidence="3" id="KW-1133">Transmembrane helix</keyword>
<dbReference type="SMART" id="SM00089">
    <property type="entry name" value="PKD"/>
    <property type="match status" value="6"/>
</dbReference>
<dbReference type="FunFam" id="2.60.40.10:FF:000257">
    <property type="entry name" value="Dyslexia-associated protein KIAA0319-like"/>
    <property type="match status" value="3"/>
</dbReference>
<evidence type="ECO:0000256" key="2">
    <source>
        <dbReference type="ARBA" id="ARBA00022692"/>
    </source>
</evidence>
<comment type="subcellular location">
    <subcellularLocation>
        <location evidence="1">Membrane</location>
    </subcellularLocation>
</comment>
<evidence type="ECO:0000256" key="4">
    <source>
        <dbReference type="ARBA" id="ARBA00023136"/>
    </source>
</evidence>
<dbReference type="FunFam" id="2.60.40.10:FF:000061">
    <property type="entry name" value="Dyslexia-associated protein KIAA0319 homolog"/>
    <property type="match status" value="1"/>
</dbReference>
<gene>
    <name evidence="9" type="ORF">KTO63_07900</name>
</gene>
<feature type="domain" description="PKD/Chitinase" evidence="8">
    <location>
        <begin position="284"/>
        <end position="373"/>
    </location>
</feature>
<dbReference type="Proteomes" id="UP000812270">
    <property type="component" value="Unassembled WGS sequence"/>
</dbReference>
<proteinExistence type="predicted"/>
<name>A0A9E2W7X5_9BACT</name>
<dbReference type="EMBL" id="JAHSPG010000003">
    <property type="protein sequence ID" value="MBV4357062.1"/>
    <property type="molecule type" value="Genomic_DNA"/>
</dbReference>
<comment type="caution">
    <text evidence="9">The sequence shown here is derived from an EMBL/GenBank/DDBJ whole genome shotgun (WGS) entry which is preliminary data.</text>
</comment>
<keyword evidence="2" id="KW-0812">Transmembrane</keyword>
<feature type="signal peptide" evidence="7">
    <location>
        <begin position="1"/>
        <end position="19"/>
    </location>
</feature>
<keyword evidence="4" id="KW-0472">Membrane</keyword>
<dbReference type="Pfam" id="PF22352">
    <property type="entry name" value="K319L-like_PKD"/>
    <property type="match status" value="6"/>
</dbReference>
<dbReference type="PANTHER" id="PTHR46182">
    <property type="entry name" value="FI19480P1"/>
    <property type="match status" value="1"/>
</dbReference>
<evidence type="ECO:0000256" key="6">
    <source>
        <dbReference type="SAM" id="MobiDB-lite"/>
    </source>
</evidence>
<dbReference type="Pfam" id="PF00756">
    <property type="entry name" value="Esterase"/>
    <property type="match status" value="1"/>
</dbReference>
<feature type="domain" description="PKD/Chitinase" evidence="8">
    <location>
        <begin position="768"/>
        <end position="851"/>
    </location>
</feature>
<feature type="region of interest" description="Disordered" evidence="6">
    <location>
        <begin position="254"/>
        <end position="280"/>
    </location>
</feature>
<evidence type="ECO:0000313" key="9">
    <source>
        <dbReference type="EMBL" id="MBV4357062.1"/>
    </source>
</evidence>
<keyword evidence="7" id="KW-0732">Signal</keyword>
<feature type="compositionally biased region" description="Low complexity" evidence="6">
    <location>
        <begin position="258"/>
        <end position="272"/>
    </location>
</feature>
<dbReference type="GO" id="GO:0016020">
    <property type="term" value="C:membrane"/>
    <property type="evidence" value="ECO:0007669"/>
    <property type="project" value="UniProtKB-SubCell"/>
</dbReference>
<dbReference type="InterPro" id="IPR022409">
    <property type="entry name" value="PKD/Chitinase_dom"/>
</dbReference>
<feature type="chain" id="PRO_5038746518" evidence="7">
    <location>
        <begin position="20"/>
        <end position="965"/>
    </location>
</feature>
<protein>
    <submittedName>
        <fullName evidence="9">T9SS type A sorting domain-containing protein</fullName>
    </submittedName>
</protein>
<dbReference type="InterPro" id="IPR000801">
    <property type="entry name" value="Esterase-like"/>
</dbReference>
<feature type="domain" description="PKD/Chitinase" evidence="8">
    <location>
        <begin position="381"/>
        <end position="470"/>
    </location>
</feature>
<sequence length="965" mass="100369">MKSILLIAGILCLSVFAGAQQVARSLTATNGKKIGFYEYKPTDYSKSKKYPLIIFLHGIGERGNGTTDLPRVLANATPRMIRAGNTMTFTNPKTGVKETFLVLTPQLDVQYGSWENFYVDEMLKYAKSNLSIDPNRVFLCGLSLGGGGVWKYATNSLKNANQFAGIIPCCGTGEGTDFCNLNKAKVGVWAFHAMDDGTVGVGNTQYAQIKLAQCSPAMTAKFTYYASGGHGIWERAFDPGHGFQNPNVYEWMLGLSRNGNNNDNQGQDNDNQGKPEPVPNVVPVANAGGDQAITLPVNTVTLNGTGSKDSDGTIKKYAWTKVSGPAGGTIASASASTTKVNGLTVGTYVFQLTVTDDEGATASDNVTVSVNAAVVVNVPPTADAGAAQAITLPVNTVTLNGTGSKDSDGKIKKYAWTKVSGPVAGSIASPSDATTKVNGLTVGTYVFQLTVTDDDGATASKNVTISVNAAVVVNVPPTADAGDAQVITLPVNSVTLNGTGSKDNDGSIKKYSWSKVSGSGACTIASPNSATTKVAGLVVGGYVFRLTVTDDENATSYSDVVVTVKPAVVPINQPPTADAGKAQTITLPANNVTLNGDGSKDSDGKIVAYAWTKISGPASGTIATPSAVSTQVTGLVAGAYIFNLTVTDNAGATASATIAVTVKPAVVANKPPVAMAGDDFSTANTFAYLSGAGSYDLDGSIVTWTWKQLSGPNTATLLSGNTMFPTIEDLVLGTYTFRLTVTDNSGASVSDEVKVKVIPGKAPIANAGKDFSTSNNYAYLSGGASYDPDGSIKGWAWSQVNGPGKASILSADGMFPTVQNLVAGAYTFRLKVTDNSGQSATDDIVVTVKANTAKSAVAGSVSTQALGTDVNAGSTKLNEIAKEPSIYPNPATNQITVTFNNDFVGNYKFVVYDVKGKIAAQYNYSKQAGQVQQQLDISKLPAGMYYLETIYEGSLKPVIKKFAKL</sequence>
<evidence type="ECO:0000256" key="5">
    <source>
        <dbReference type="ARBA" id="ARBA00023180"/>
    </source>
</evidence>
<feature type="domain" description="PKD/Chitinase" evidence="8">
    <location>
        <begin position="677"/>
        <end position="760"/>
    </location>
</feature>
<dbReference type="PANTHER" id="PTHR46182:SF2">
    <property type="entry name" value="FI19480P1"/>
    <property type="match status" value="1"/>
</dbReference>
<dbReference type="Pfam" id="PF18962">
    <property type="entry name" value="Por_Secre_tail"/>
    <property type="match status" value="1"/>
</dbReference>
<dbReference type="GO" id="GO:0031410">
    <property type="term" value="C:cytoplasmic vesicle"/>
    <property type="evidence" value="ECO:0007669"/>
    <property type="project" value="TreeGrafter"/>
</dbReference>
<dbReference type="NCBIfam" id="TIGR04183">
    <property type="entry name" value="Por_Secre_tail"/>
    <property type="match status" value="1"/>
</dbReference>
<evidence type="ECO:0000256" key="1">
    <source>
        <dbReference type="ARBA" id="ARBA00004370"/>
    </source>
</evidence>
<dbReference type="InterPro" id="IPR026444">
    <property type="entry name" value="Secre_tail"/>
</dbReference>
<accession>A0A9E2W7X5</accession>
<evidence type="ECO:0000256" key="3">
    <source>
        <dbReference type="ARBA" id="ARBA00022989"/>
    </source>
</evidence>
<keyword evidence="5" id="KW-0325">Glycoprotein</keyword>
<reference evidence="9" key="1">
    <citation type="submission" date="2021-06" db="EMBL/GenBank/DDBJ databases">
        <authorList>
            <person name="Huq M.A."/>
        </authorList>
    </citation>
    <scope>NUCLEOTIDE SEQUENCE</scope>
    <source>
        <strain evidence="9">MAH-26</strain>
    </source>
</reference>
<keyword evidence="10" id="KW-1185">Reference proteome</keyword>
<organism evidence="9 10">
    <name type="scientific">Pinibacter aurantiacus</name>
    <dbReference type="NCBI Taxonomy" id="2851599"/>
    <lineage>
        <taxon>Bacteria</taxon>
        <taxon>Pseudomonadati</taxon>
        <taxon>Bacteroidota</taxon>
        <taxon>Chitinophagia</taxon>
        <taxon>Chitinophagales</taxon>
        <taxon>Chitinophagaceae</taxon>
        <taxon>Pinibacter</taxon>
    </lineage>
</organism>
<evidence type="ECO:0000313" key="10">
    <source>
        <dbReference type="Proteomes" id="UP000812270"/>
    </source>
</evidence>